<protein>
    <recommendedName>
        <fullName evidence="5">CRC domain-containing protein</fullName>
    </recommendedName>
</protein>
<dbReference type="AlphaFoldDB" id="A0A540MTN3"/>
<accession>A0A540MTN3</accession>
<dbReference type="STRING" id="106549.A0A540MTN3"/>
<feature type="region of interest" description="Disordered" evidence="4">
    <location>
        <begin position="681"/>
        <end position="714"/>
    </location>
</feature>
<evidence type="ECO:0000256" key="3">
    <source>
        <dbReference type="ARBA" id="ARBA00023242"/>
    </source>
</evidence>
<organism evidence="6 7">
    <name type="scientific">Malus baccata</name>
    <name type="common">Siberian crab apple</name>
    <name type="synonym">Pyrus baccata</name>
    <dbReference type="NCBI Taxonomy" id="106549"/>
    <lineage>
        <taxon>Eukaryota</taxon>
        <taxon>Viridiplantae</taxon>
        <taxon>Streptophyta</taxon>
        <taxon>Embryophyta</taxon>
        <taxon>Tracheophyta</taxon>
        <taxon>Spermatophyta</taxon>
        <taxon>Magnoliopsida</taxon>
        <taxon>eudicotyledons</taxon>
        <taxon>Gunneridae</taxon>
        <taxon>Pentapetalae</taxon>
        <taxon>rosids</taxon>
        <taxon>fabids</taxon>
        <taxon>Rosales</taxon>
        <taxon>Rosaceae</taxon>
        <taxon>Amygdaloideae</taxon>
        <taxon>Maleae</taxon>
        <taxon>Malus</taxon>
    </lineage>
</organism>
<dbReference type="InterPro" id="IPR044522">
    <property type="entry name" value="TSO1-like"/>
</dbReference>
<dbReference type="GO" id="GO:0003700">
    <property type="term" value="F:DNA-binding transcription factor activity"/>
    <property type="evidence" value="ECO:0007669"/>
    <property type="project" value="InterPro"/>
</dbReference>
<dbReference type="Pfam" id="PF03638">
    <property type="entry name" value="TCR"/>
    <property type="match status" value="2"/>
</dbReference>
<dbReference type="InterPro" id="IPR033467">
    <property type="entry name" value="Tesmin/TSO1-like_CXC"/>
</dbReference>
<dbReference type="PANTHER" id="PTHR46159">
    <property type="entry name" value="PROTEIN TESMIN/TSO1-LIKE CXC 2"/>
    <property type="match status" value="1"/>
</dbReference>
<evidence type="ECO:0000313" key="6">
    <source>
        <dbReference type="EMBL" id="TQE02149.1"/>
    </source>
</evidence>
<feature type="region of interest" description="Disordered" evidence="4">
    <location>
        <begin position="84"/>
        <end position="104"/>
    </location>
</feature>
<feature type="domain" description="CRC" evidence="5">
    <location>
        <begin position="466"/>
        <end position="591"/>
    </location>
</feature>
<feature type="region of interest" description="Disordered" evidence="4">
    <location>
        <begin position="433"/>
        <end position="455"/>
    </location>
</feature>
<keyword evidence="3" id="KW-0539">Nucleus</keyword>
<name>A0A540MTN3_MALBA</name>
<dbReference type="EMBL" id="VIEB01000180">
    <property type="protein sequence ID" value="TQE02149.1"/>
    <property type="molecule type" value="Genomic_DNA"/>
</dbReference>
<feature type="region of interest" description="Disordered" evidence="4">
    <location>
        <begin position="627"/>
        <end position="647"/>
    </location>
</feature>
<comment type="similarity">
    <text evidence="2">Belongs to the lin-54 family.</text>
</comment>
<keyword evidence="7" id="KW-1185">Reference proteome</keyword>
<dbReference type="SMART" id="SM01114">
    <property type="entry name" value="CXC"/>
    <property type="match status" value="2"/>
</dbReference>
<feature type="compositionally biased region" description="Polar residues" evidence="4">
    <location>
        <begin position="88"/>
        <end position="98"/>
    </location>
</feature>
<comment type="caution">
    <text evidence="6">The sequence shown here is derived from an EMBL/GenBank/DDBJ whole genome shotgun (WGS) entry which is preliminary data.</text>
</comment>
<evidence type="ECO:0000256" key="4">
    <source>
        <dbReference type="SAM" id="MobiDB-lite"/>
    </source>
</evidence>
<reference evidence="6 7" key="1">
    <citation type="journal article" date="2019" name="G3 (Bethesda)">
        <title>Sequencing of a Wild Apple (Malus baccata) Genome Unravels the Differences Between Cultivated and Wild Apple Species Regarding Disease Resistance and Cold Tolerance.</title>
        <authorList>
            <person name="Chen X."/>
        </authorList>
    </citation>
    <scope>NUCLEOTIDE SEQUENCE [LARGE SCALE GENOMIC DNA]</scope>
    <source>
        <strain evidence="7">cv. Shandingzi</strain>
        <tissue evidence="6">Leaves</tissue>
    </source>
</reference>
<feature type="compositionally biased region" description="Polar residues" evidence="4">
    <location>
        <begin position="1"/>
        <end position="13"/>
    </location>
</feature>
<feature type="compositionally biased region" description="Polar residues" evidence="4">
    <location>
        <begin position="681"/>
        <end position="698"/>
    </location>
</feature>
<evidence type="ECO:0000259" key="5">
    <source>
        <dbReference type="PROSITE" id="PS51634"/>
    </source>
</evidence>
<dbReference type="Proteomes" id="UP000315295">
    <property type="component" value="Unassembled WGS sequence"/>
</dbReference>
<feature type="region of interest" description="Disordered" evidence="4">
    <location>
        <begin position="243"/>
        <end position="270"/>
    </location>
</feature>
<comment type="subcellular location">
    <subcellularLocation>
        <location evidence="1">Nucleus</location>
    </subcellularLocation>
</comment>
<evidence type="ECO:0000313" key="7">
    <source>
        <dbReference type="Proteomes" id="UP000315295"/>
    </source>
</evidence>
<evidence type="ECO:0000256" key="1">
    <source>
        <dbReference type="ARBA" id="ARBA00004123"/>
    </source>
</evidence>
<feature type="region of interest" description="Disordered" evidence="4">
    <location>
        <begin position="1"/>
        <end position="20"/>
    </location>
</feature>
<dbReference type="PROSITE" id="PS51634">
    <property type="entry name" value="CRC"/>
    <property type="match status" value="1"/>
</dbReference>
<gene>
    <name evidence="6" type="ORF">C1H46_012150</name>
</gene>
<proteinExistence type="inferred from homology"/>
<dbReference type="GO" id="GO:0005634">
    <property type="term" value="C:nucleus"/>
    <property type="evidence" value="ECO:0007669"/>
    <property type="project" value="UniProtKB-SubCell"/>
</dbReference>
<evidence type="ECO:0000256" key="2">
    <source>
        <dbReference type="ARBA" id="ARBA00007267"/>
    </source>
</evidence>
<dbReference type="PANTHER" id="PTHR46159:SF15">
    <property type="entry name" value="CRC DOMAIN-CONTAINING PROTEIN"/>
    <property type="match status" value="1"/>
</dbReference>
<sequence length="740" mass="80320">MDTPLKNNQTTPTTPLPANYEDSPVFNYISNLSPIEPVKSAGNDHHTFNSLAFASLPSIFASPQNLSIPETRFVLRRHHFSDSPKLESFQSGNRNSKSGGVPVSVEQSYLGTNQPECFASGSSSDAVPTENLELPVEFLNTLKYSSSSPHSNDVHHSKGRHSFFEREAQLRRIFRVEQKKDAAGGDLVRLISDDQLKFDSTTIKENLAGHDPKPVDAGEISFMSKILRDNDIEVKESAGPIDFGEQCGSRKVSNQPEGIGRTKETDEASAIHSGTLLEKLNVNDPSGIVDEKSPKCIHSGCKPSSQSYAIRRRCLDFERPATYKRKSIDASGDSSASVQSSCEVASVEKQLVQTIKGCDYSSSRLPGIGLHLNALATTIESNLSTVVKHKAHAAESQAINLPNSKISSTSLTPSEVSCDESCKDKAQVAVTSPQKCAPVGQEPDHSSPEKKRHAPLKLQPVGESLACKRCNCKRSKCLKLYCDCFAAGLYCIEPCSCQECFNKPIYENIVLENRKLIESRNPLAFAPKVIAKAVAIPQYAEETNSTPSSARHKRGCNCRKSSCLKKYCECFQGGAGCGILCRCVGCKNTFGRKDEAEQAEVGGDESVDPRKDAVNVSLPTVRDQDLLMAPPGICRPPPGQLTSSSKGKPKIFSLHSVLSSSQHEKHLQAIPEDVTLETLASSCSQPSGLKSTSPNSKRVSPPHSSGEFGSAWRGGRKLVLRSIPPFPTLESPRKQSLPPQ</sequence>
<dbReference type="InterPro" id="IPR005172">
    <property type="entry name" value="CRC"/>
</dbReference>